<comment type="caution">
    <text evidence="1">The sequence shown here is derived from an EMBL/GenBank/DDBJ whole genome shotgun (WGS) entry which is preliminary data.</text>
</comment>
<accession>A0ABV8QAE8</accession>
<proteinExistence type="predicted"/>
<gene>
    <name evidence="1" type="ORF">ACFOYW_18305</name>
</gene>
<organism evidence="1 2">
    <name type="scientific">Gryllotalpicola reticulitermitis</name>
    <dbReference type="NCBI Taxonomy" id="1184153"/>
    <lineage>
        <taxon>Bacteria</taxon>
        <taxon>Bacillati</taxon>
        <taxon>Actinomycetota</taxon>
        <taxon>Actinomycetes</taxon>
        <taxon>Micrococcales</taxon>
        <taxon>Microbacteriaceae</taxon>
        <taxon>Gryllotalpicola</taxon>
    </lineage>
</organism>
<dbReference type="Pfam" id="PF13814">
    <property type="entry name" value="Replic_Relax"/>
    <property type="match status" value="1"/>
</dbReference>
<keyword evidence="2" id="KW-1185">Reference proteome</keyword>
<evidence type="ECO:0000313" key="2">
    <source>
        <dbReference type="Proteomes" id="UP001595900"/>
    </source>
</evidence>
<protein>
    <submittedName>
        <fullName evidence="1">Replication-relaxation family protein</fullName>
    </submittedName>
</protein>
<reference evidence="2" key="1">
    <citation type="journal article" date="2019" name="Int. J. Syst. Evol. Microbiol.">
        <title>The Global Catalogue of Microorganisms (GCM) 10K type strain sequencing project: providing services to taxonomists for standard genome sequencing and annotation.</title>
        <authorList>
            <consortium name="The Broad Institute Genomics Platform"/>
            <consortium name="The Broad Institute Genome Sequencing Center for Infectious Disease"/>
            <person name="Wu L."/>
            <person name="Ma J."/>
        </authorList>
    </citation>
    <scope>NUCLEOTIDE SEQUENCE [LARGE SCALE GENOMIC DNA]</scope>
    <source>
        <strain evidence="2">CGMCC 1.10363</strain>
    </source>
</reference>
<name>A0ABV8QAE8_9MICO</name>
<dbReference type="EMBL" id="JBHSCN010000023">
    <property type="protein sequence ID" value="MFC4245326.1"/>
    <property type="molecule type" value="Genomic_DNA"/>
</dbReference>
<evidence type="ECO:0000313" key="1">
    <source>
        <dbReference type="EMBL" id="MFC4245326.1"/>
    </source>
</evidence>
<dbReference type="Proteomes" id="UP001595900">
    <property type="component" value="Unassembled WGS sequence"/>
</dbReference>
<dbReference type="RefSeq" id="WP_390232453.1">
    <property type="nucleotide sequence ID" value="NZ_JBHSCN010000023.1"/>
</dbReference>
<sequence>MNKYSAHYRGLSWQHSLERLTPRDLLVLDDLERFRLLTTRQIQRLRFPVAASAVDGHASQGAATKATMRTLSRLRDDKVVTPLEVRRGGIRSGSQGLVWQLSETGRRIQQERTGRGSPHRFMEPGSMFVSHILGVADLAISVLELERGGRIEVLSVEAEPANWRTFLGAHLKTVTVKPDLTLVSAVVGSDFEDHWFIELDRATEHVSSKVMAKCRTYAAYAATGAEQAERGVFPRVLWVVPDSRRRAAVAGAIAVERDLPAHYFQVCTTDEFASVIAGQGSTDDAA</sequence>
<dbReference type="InterPro" id="IPR025855">
    <property type="entry name" value="Replic_Relax"/>
</dbReference>